<accession>A0ABP9KSJ1</accession>
<name>A0ABP9KSJ1_9SPHN</name>
<comment type="caution">
    <text evidence="1">The sequence shown here is derived from an EMBL/GenBank/DDBJ whole genome shotgun (WGS) entry which is preliminary data.</text>
</comment>
<sequence>MEIPEKDAFGTRQTINTGLETNEAIWHFRSGWNVAALNCMRDAHAPILEAYGQMLRAEDTALDSANAALETRFQDIARDTLANQGESTARSNVRRAAIRLRETHSTSLYNYFASPPARSHFCTTALAVANDYLASRPADFATFAISGLQRYEMAFEQFYSAYEAYEMASNEWDQRYGQRYGASQPGWVALYGTPSQQRAAGVAVQGYVPEDTVAVPDSETGALIPVINVDDTAASTPVVQPIPSDADQ</sequence>
<evidence type="ECO:0000313" key="1">
    <source>
        <dbReference type="EMBL" id="GAA5062070.1"/>
    </source>
</evidence>
<dbReference type="EMBL" id="BAABHV010000022">
    <property type="protein sequence ID" value="GAA5062070.1"/>
    <property type="molecule type" value="Genomic_DNA"/>
</dbReference>
<organism evidence="1 2">
    <name type="scientific">Erythrobacter westpacificensis</name>
    <dbReference type="NCBI Taxonomy" id="1055231"/>
    <lineage>
        <taxon>Bacteria</taxon>
        <taxon>Pseudomonadati</taxon>
        <taxon>Pseudomonadota</taxon>
        <taxon>Alphaproteobacteria</taxon>
        <taxon>Sphingomonadales</taxon>
        <taxon>Erythrobacteraceae</taxon>
        <taxon>Erythrobacter/Porphyrobacter group</taxon>
        <taxon>Erythrobacter</taxon>
    </lineage>
</organism>
<evidence type="ECO:0000313" key="2">
    <source>
        <dbReference type="Proteomes" id="UP001500518"/>
    </source>
</evidence>
<reference evidence="2" key="1">
    <citation type="journal article" date="2019" name="Int. J. Syst. Evol. Microbiol.">
        <title>The Global Catalogue of Microorganisms (GCM) 10K type strain sequencing project: providing services to taxonomists for standard genome sequencing and annotation.</title>
        <authorList>
            <consortium name="The Broad Institute Genomics Platform"/>
            <consortium name="The Broad Institute Genome Sequencing Center for Infectious Disease"/>
            <person name="Wu L."/>
            <person name="Ma J."/>
        </authorList>
    </citation>
    <scope>NUCLEOTIDE SEQUENCE [LARGE SCALE GENOMIC DNA]</scope>
    <source>
        <strain evidence="2">JCM 18014</strain>
    </source>
</reference>
<gene>
    <name evidence="1" type="ORF">GCM10023208_32130</name>
</gene>
<proteinExistence type="predicted"/>
<keyword evidence="2" id="KW-1185">Reference proteome</keyword>
<protein>
    <submittedName>
        <fullName evidence="1">Uncharacterized protein</fullName>
    </submittedName>
</protein>
<dbReference type="Proteomes" id="UP001500518">
    <property type="component" value="Unassembled WGS sequence"/>
</dbReference>